<dbReference type="Proteomes" id="UP000322667">
    <property type="component" value="Chromosome D12"/>
</dbReference>
<reference evidence="1 2" key="1">
    <citation type="submission" date="2019-07" db="EMBL/GenBank/DDBJ databases">
        <title>WGS assembly of Gossypium tomentosum.</title>
        <authorList>
            <person name="Chen Z.J."/>
            <person name="Sreedasyam A."/>
            <person name="Ando A."/>
            <person name="Song Q."/>
            <person name="De L."/>
            <person name="Hulse-Kemp A."/>
            <person name="Ding M."/>
            <person name="Ye W."/>
            <person name="Kirkbride R."/>
            <person name="Jenkins J."/>
            <person name="Plott C."/>
            <person name="Lovell J."/>
            <person name="Lin Y.-M."/>
            <person name="Vaughn R."/>
            <person name="Liu B."/>
            <person name="Li W."/>
            <person name="Simpson S."/>
            <person name="Scheffler B."/>
            <person name="Saski C."/>
            <person name="Grover C."/>
            <person name="Hu G."/>
            <person name="Conover J."/>
            <person name="Carlson J."/>
            <person name="Shu S."/>
            <person name="Boston L."/>
            <person name="Williams M."/>
            <person name="Peterson D."/>
            <person name="Mcgee K."/>
            <person name="Jones D."/>
            <person name="Wendel J."/>
            <person name="Stelly D."/>
            <person name="Grimwood J."/>
            <person name="Schmutz J."/>
        </authorList>
    </citation>
    <scope>NUCLEOTIDE SEQUENCE [LARGE SCALE GENOMIC DNA]</scope>
    <source>
        <strain evidence="1">7179.01</strain>
    </source>
</reference>
<sequence>MDKMVMGLEGDREKIISITTSLYKVLTFPITDTALMVANLHKSFSLLLQNSNNPIFSFNLGVVAASFPLRNKQSWEYLQPLVTLHVPLPQMELQYWNG</sequence>
<name>A0A5D2I9S5_GOSTO</name>
<dbReference type="AlphaFoldDB" id="A0A5D2I9S5"/>
<evidence type="ECO:0000313" key="2">
    <source>
        <dbReference type="Proteomes" id="UP000322667"/>
    </source>
</evidence>
<gene>
    <name evidence="1" type="ORF">ES332_D12G162800v1</name>
</gene>
<organism evidence="1 2">
    <name type="scientific">Gossypium tomentosum</name>
    <name type="common">Hawaiian cotton</name>
    <name type="synonym">Gossypium sandvicense</name>
    <dbReference type="NCBI Taxonomy" id="34277"/>
    <lineage>
        <taxon>Eukaryota</taxon>
        <taxon>Viridiplantae</taxon>
        <taxon>Streptophyta</taxon>
        <taxon>Embryophyta</taxon>
        <taxon>Tracheophyta</taxon>
        <taxon>Spermatophyta</taxon>
        <taxon>Magnoliopsida</taxon>
        <taxon>eudicotyledons</taxon>
        <taxon>Gunneridae</taxon>
        <taxon>Pentapetalae</taxon>
        <taxon>rosids</taxon>
        <taxon>malvids</taxon>
        <taxon>Malvales</taxon>
        <taxon>Malvaceae</taxon>
        <taxon>Malvoideae</taxon>
        <taxon>Gossypium</taxon>
    </lineage>
</organism>
<protein>
    <submittedName>
        <fullName evidence="1">Uncharacterized protein</fullName>
    </submittedName>
</protein>
<accession>A0A5D2I9S5</accession>
<keyword evidence="2" id="KW-1185">Reference proteome</keyword>
<dbReference type="EMBL" id="CM017634">
    <property type="protein sequence ID" value="TYH39188.1"/>
    <property type="molecule type" value="Genomic_DNA"/>
</dbReference>
<evidence type="ECO:0000313" key="1">
    <source>
        <dbReference type="EMBL" id="TYH39188.1"/>
    </source>
</evidence>
<proteinExistence type="predicted"/>